<protein>
    <recommendedName>
        <fullName evidence="10">Kinesin-like protein</fullName>
    </recommendedName>
</protein>
<feature type="region of interest" description="Disordered" evidence="12">
    <location>
        <begin position="476"/>
        <end position="579"/>
    </location>
</feature>
<dbReference type="PROSITE" id="PS50067">
    <property type="entry name" value="KINESIN_MOTOR_2"/>
    <property type="match status" value="1"/>
</dbReference>
<evidence type="ECO:0000256" key="1">
    <source>
        <dbReference type="ARBA" id="ARBA00004245"/>
    </source>
</evidence>
<feature type="coiled-coil region" evidence="11">
    <location>
        <begin position="602"/>
        <end position="629"/>
    </location>
</feature>
<feature type="compositionally biased region" description="Basic and acidic residues" evidence="12">
    <location>
        <begin position="536"/>
        <end position="551"/>
    </location>
</feature>
<dbReference type="InterPro" id="IPR019821">
    <property type="entry name" value="Kinesin_motor_CS"/>
</dbReference>
<dbReference type="PANTHER" id="PTHR47968">
    <property type="entry name" value="CENTROMERE PROTEIN E"/>
    <property type="match status" value="1"/>
</dbReference>
<dbReference type="Pfam" id="PF00225">
    <property type="entry name" value="Kinesin"/>
    <property type="match status" value="1"/>
</dbReference>
<dbReference type="InterPro" id="IPR027640">
    <property type="entry name" value="Kinesin-like_fam"/>
</dbReference>
<name>A0A383Z1A8_BALAC</name>
<evidence type="ECO:0000256" key="5">
    <source>
        <dbReference type="ARBA" id="ARBA00022741"/>
    </source>
</evidence>
<dbReference type="GO" id="GO:0005524">
    <property type="term" value="F:ATP binding"/>
    <property type="evidence" value="ECO:0007669"/>
    <property type="project" value="UniProtKB-UniRule"/>
</dbReference>
<keyword evidence="14" id="KW-1185">Reference proteome</keyword>
<dbReference type="Pfam" id="PF23735">
    <property type="entry name" value="KIF9"/>
    <property type="match status" value="1"/>
</dbReference>
<sequence>MGTRKRVHAFVRVKPTDDFAHEMIKYGGDNKTIDIHLKKDTRRGVVNNQQTDWSFKLDGVLHDASQDLVYETVAKDVVSQALNGYNGTIMCYGQTGAGKTYTMTGATENYKHRGILPRALQQVFKMIEECPTQAITVRVSYLEIYNESLFDLLSTLPYAEPSVTPMTIVESPQGVFIKGLSVHLTSQEEDAFSLLFEGETNRIIASHTMNKNSSRSHCIFTIYVEAHSRTLSDEKYITSKINLVDLAGSERLGKSGSEGRVLKEATYINKSLSFLEQAIIALGDQKRDHIPFRQCKLTHALKDSLGGNCNMVLVTNIYGEAAQLEETLSSLRFASRMKLVTTEPAINEKYDAERMVKNLEKELALLKQELAIHDSLANRTLVNYDPMDEIQIAEINSQVRRYLEGTLDEIDIINLRQIQEVFNQFRVVLSQQEQEVESALRRKYTLIDKNDFSAISAVQKAGLVDVDGHLVGEPDGQGFGLGVAPSSTRPGKKSKSKKMFKEQLSSLARKEGARSPVSGKDLDASTSKTQLTPSSKDGDVKDMLLQDRETSSIEPLASESPKEELHPPRPSTPPAKPVAFEDFKNERGSEINRIFKENKSILNERRKRASETTQRINAIKREIDMTKEALNFHKSLREKQGEYENKGLMIIDEEEFLLILKLKDLKKQYRTEYQDLQDLRAEIQYCQHLVDQCRHRLLTEFDIWYNESFFVPEDLQVALKPGDSIRPGMMPLSRILSLGEDDQDRFSRLQQTMLPEGPDSVSFYNAKVKTEQKHNYLKTMMGLQQTHRK</sequence>
<dbReference type="RefSeq" id="XP_007168902.2">
    <property type="nucleotide sequence ID" value="XM_007168840.3"/>
</dbReference>
<evidence type="ECO:0000256" key="6">
    <source>
        <dbReference type="ARBA" id="ARBA00022840"/>
    </source>
</evidence>
<dbReference type="CTD" id="64147"/>
<dbReference type="SMART" id="SM00129">
    <property type="entry name" value="KISc"/>
    <property type="match status" value="1"/>
</dbReference>
<evidence type="ECO:0000256" key="8">
    <source>
        <dbReference type="ARBA" id="ARBA00023212"/>
    </source>
</evidence>
<evidence type="ECO:0000256" key="10">
    <source>
        <dbReference type="RuleBase" id="RU000394"/>
    </source>
</evidence>
<dbReference type="PROSITE" id="PS00411">
    <property type="entry name" value="KINESIN_MOTOR_1"/>
    <property type="match status" value="1"/>
</dbReference>
<evidence type="ECO:0000256" key="11">
    <source>
        <dbReference type="SAM" id="Coils"/>
    </source>
</evidence>
<evidence type="ECO:0000313" key="15">
    <source>
        <dbReference type="RefSeq" id="XP_007168902.2"/>
    </source>
</evidence>
<dbReference type="InParanoid" id="A0A383Z1A8"/>
<keyword evidence="7 11" id="KW-0175">Coiled coil</keyword>
<reference evidence="15" key="1">
    <citation type="submission" date="2025-08" db="UniProtKB">
        <authorList>
            <consortium name="RefSeq"/>
        </authorList>
    </citation>
    <scope>IDENTIFICATION</scope>
</reference>
<dbReference type="PRINTS" id="PR00380">
    <property type="entry name" value="KINESINHEAVY"/>
</dbReference>
<dbReference type="GO" id="GO:0005874">
    <property type="term" value="C:microtubule"/>
    <property type="evidence" value="ECO:0007669"/>
    <property type="project" value="UniProtKB-KW"/>
</dbReference>
<dbReference type="GO" id="GO:0008017">
    <property type="term" value="F:microtubule binding"/>
    <property type="evidence" value="ECO:0007669"/>
    <property type="project" value="InterPro"/>
</dbReference>
<dbReference type="GO" id="GO:0007018">
    <property type="term" value="P:microtubule-based movement"/>
    <property type="evidence" value="ECO:0007669"/>
    <property type="project" value="InterPro"/>
</dbReference>
<comment type="subcellular location">
    <subcellularLocation>
        <location evidence="1">Cytoplasm</location>
        <location evidence="1">Cytoskeleton</location>
    </subcellularLocation>
</comment>
<dbReference type="GO" id="GO:0003777">
    <property type="term" value="F:microtubule motor activity"/>
    <property type="evidence" value="ECO:0007669"/>
    <property type="project" value="InterPro"/>
</dbReference>
<dbReference type="KEGG" id="bacu:102997265"/>
<comment type="similarity">
    <text evidence="9 10">Belongs to the TRAFAC class myosin-kinesin ATPase superfamily. Kinesin family.</text>
</comment>
<feature type="binding site" evidence="9">
    <location>
        <begin position="93"/>
        <end position="100"/>
    </location>
    <ligand>
        <name>ATP</name>
        <dbReference type="ChEBI" id="CHEBI:30616"/>
    </ligand>
</feature>
<feature type="coiled-coil region" evidence="11">
    <location>
        <begin position="349"/>
        <end position="376"/>
    </location>
</feature>
<evidence type="ECO:0000256" key="3">
    <source>
        <dbReference type="ARBA" id="ARBA00022553"/>
    </source>
</evidence>
<keyword evidence="2" id="KW-0963">Cytoplasm</keyword>
<dbReference type="STRING" id="310752.A0A383Z1A8"/>
<dbReference type="CDD" id="cd01375">
    <property type="entry name" value="KISc_KIF9_like"/>
    <property type="match status" value="1"/>
</dbReference>
<feature type="domain" description="Kinesin motor" evidence="13">
    <location>
        <begin position="6"/>
        <end position="340"/>
    </location>
</feature>
<evidence type="ECO:0000256" key="4">
    <source>
        <dbReference type="ARBA" id="ARBA00022701"/>
    </source>
</evidence>
<dbReference type="FunCoup" id="A0A383Z1A8">
    <property type="interactions" value="362"/>
</dbReference>
<evidence type="ECO:0000256" key="7">
    <source>
        <dbReference type="ARBA" id="ARBA00023054"/>
    </source>
</evidence>
<dbReference type="InterPro" id="IPR036961">
    <property type="entry name" value="Kinesin_motor_dom_sf"/>
</dbReference>
<keyword evidence="8" id="KW-0206">Cytoskeleton</keyword>
<dbReference type="Proteomes" id="UP001652580">
    <property type="component" value="Chromosome 10"/>
</dbReference>
<dbReference type="InterPro" id="IPR056524">
    <property type="entry name" value="KIF6/9_C"/>
</dbReference>
<keyword evidence="9 10" id="KW-0505">Motor protein</keyword>
<dbReference type="Gene3D" id="3.40.850.10">
    <property type="entry name" value="Kinesin motor domain"/>
    <property type="match status" value="1"/>
</dbReference>
<dbReference type="InterPro" id="IPR027417">
    <property type="entry name" value="P-loop_NTPase"/>
</dbReference>
<evidence type="ECO:0000259" key="13">
    <source>
        <dbReference type="PROSITE" id="PS50067"/>
    </source>
</evidence>
<dbReference type="PANTHER" id="PTHR47968:SF62">
    <property type="entry name" value="KINESIN FAMILY MEMBER 5A"/>
    <property type="match status" value="1"/>
</dbReference>
<keyword evidence="5 9" id="KW-0547">Nucleotide-binding</keyword>
<evidence type="ECO:0000313" key="14">
    <source>
        <dbReference type="Proteomes" id="UP001652580"/>
    </source>
</evidence>
<dbReference type="GeneID" id="102997265"/>
<keyword evidence="3" id="KW-0597">Phosphoprotein</keyword>
<keyword evidence="6 9" id="KW-0067">ATP-binding</keyword>
<feature type="compositionally biased region" description="Polar residues" evidence="12">
    <location>
        <begin position="524"/>
        <end position="535"/>
    </location>
</feature>
<gene>
    <name evidence="15" type="primary">KIF9</name>
</gene>
<evidence type="ECO:0000256" key="9">
    <source>
        <dbReference type="PROSITE-ProRule" id="PRU00283"/>
    </source>
</evidence>
<dbReference type="InterPro" id="IPR001752">
    <property type="entry name" value="Kinesin_motor_dom"/>
</dbReference>
<accession>A0A383Z1A8</accession>
<proteinExistence type="inferred from homology"/>
<evidence type="ECO:0000256" key="12">
    <source>
        <dbReference type="SAM" id="MobiDB-lite"/>
    </source>
</evidence>
<keyword evidence="4 10" id="KW-0493">Microtubule</keyword>
<evidence type="ECO:0000256" key="2">
    <source>
        <dbReference type="ARBA" id="ARBA00022490"/>
    </source>
</evidence>
<dbReference type="AlphaFoldDB" id="A0A383Z1A8"/>
<dbReference type="SUPFAM" id="SSF52540">
    <property type="entry name" value="P-loop containing nucleoside triphosphate hydrolases"/>
    <property type="match status" value="1"/>
</dbReference>
<organism evidence="14 15">
    <name type="scientific">Balaenoptera acutorostrata</name>
    <name type="common">Common minke whale</name>
    <name type="synonym">Balaena rostrata</name>
    <dbReference type="NCBI Taxonomy" id="9767"/>
    <lineage>
        <taxon>Eukaryota</taxon>
        <taxon>Metazoa</taxon>
        <taxon>Chordata</taxon>
        <taxon>Craniata</taxon>
        <taxon>Vertebrata</taxon>
        <taxon>Euteleostomi</taxon>
        <taxon>Mammalia</taxon>
        <taxon>Eutheria</taxon>
        <taxon>Laurasiatheria</taxon>
        <taxon>Artiodactyla</taxon>
        <taxon>Whippomorpha</taxon>
        <taxon>Cetacea</taxon>
        <taxon>Mysticeti</taxon>
        <taxon>Balaenopteridae</taxon>
        <taxon>Balaenoptera</taxon>
    </lineage>
</organism>